<reference evidence="2 3" key="1">
    <citation type="submission" date="2020-04" db="EMBL/GenBank/DDBJ databases">
        <title>Enterovirga sp. isolate from soil.</title>
        <authorList>
            <person name="Chea S."/>
            <person name="Kim D.-U."/>
        </authorList>
    </citation>
    <scope>NUCLEOTIDE SEQUENCE [LARGE SCALE GENOMIC DNA]</scope>
    <source>
        <strain evidence="2 3">DB1703</strain>
    </source>
</reference>
<protein>
    <submittedName>
        <fullName evidence="2">Uncharacterized protein</fullName>
    </submittedName>
</protein>
<feature type="region of interest" description="Disordered" evidence="1">
    <location>
        <begin position="95"/>
        <end position="137"/>
    </location>
</feature>
<feature type="compositionally biased region" description="Basic and acidic residues" evidence="1">
    <location>
        <begin position="95"/>
        <end position="124"/>
    </location>
</feature>
<gene>
    <name evidence="2" type="ORF">HJG44_01660</name>
</gene>
<dbReference type="AlphaFoldDB" id="A0A849I4Q1"/>
<dbReference type="EMBL" id="JABEPP010000001">
    <property type="protein sequence ID" value="NNM71100.1"/>
    <property type="molecule type" value="Genomic_DNA"/>
</dbReference>
<sequence length="164" mass="17882">MAPNDGSASAGETLTPLVRQLASQLRASRSGTAIAKSFPEREAADRPALRSTLEAIAKAAERSSAREQAITQLEARLKEVEAMLAAQAARLSETEARLRASQDETRRERARAEELQRRSTELLEKTQGMLSEAGERLAAAEGRAESAEADLEYLKTFVRDRLSA</sequence>
<evidence type="ECO:0000313" key="2">
    <source>
        <dbReference type="EMBL" id="NNM71100.1"/>
    </source>
</evidence>
<organism evidence="2 3">
    <name type="scientific">Enterovirga aerilata</name>
    <dbReference type="NCBI Taxonomy" id="2730920"/>
    <lineage>
        <taxon>Bacteria</taxon>
        <taxon>Pseudomonadati</taxon>
        <taxon>Pseudomonadota</taxon>
        <taxon>Alphaproteobacteria</taxon>
        <taxon>Hyphomicrobiales</taxon>
        <taxon>Methylobacteriaceae</taxon>
        <taxon>Enterovirga</taxon>
    </lineage>
</organism>
<name>A0A849I4Q1_9HYPH</name>
<dbReference type="SUPFAM" id="SSF57997">
    <property type="entry name" value="Tropomyosin"/>
    <property type="match status" value="1"/>
</dbReference>
<accession>A0A849I4Q1</accession>
<comment type="caution">
    <text evidence="2">The sequence shown here is derived from an EMBL/GenBank/DDBJ whole genome shotgun (WGS) entry which is preliminary data.</text>
</comment>
<evidence type="ECO:0000313" key="3">
    <source>
        <dbReference type="Proteomes" id="UP000564885"/>
    </source>
</evidence>
<proteinExistence type="predicted"/>
<evidence type="ECO:0000256" key="1">
    <source>
        <dbReference type="SAM" id="MobiDB-lite"/>
    </source>
</evidence>
<keyword evidence="3" id="KW-1185">Reference proteome</keyword>
<dbReference type="RefSeq" id="WP_171216600.1">
    <property type="nucleotide sequence ID" value="NZ_JABEPP010000001.1"/>
</dbReference>
<dbReference type="Proteomes" id="UP000564885">
    <property type="component" value="Unassembled WGS sequence"/>
</dbReference>